<accession>A0AAV1GTC3</accession>
<keyword evidence="2" id="KW-1185">Reference proteome</keyword>
<gene>
    <name evidence="1" type="ORF">XNOV1_A024817</name>
</gene>
<dbReference type="EMBL" id="OY660880">
    <property type="protein sequence ID" value="CAJ1077106.1"/>
    <property type="molecule type" value="Genomic_DNA"/>
</dbReference>
<dbReference type="PANTHER" id="PTHR47027">
    <property type="entry name" value="REVERSE TRANSCRIPTASE DOMAIN-CONTAINING PROTEIN"/>
    <property type="match status" value="1"/>
</dbReference>
<organism evidence="1 2">
    <name type="scientific">Xyrichtys novacula</name>
    <name type="common">Pearly razorfish</name>
    <name type="synonym">Hemipteronotus novacula</name>
    <dbReference type="NCBI Taxonomy" id="13765"/>
    <lineage>
        <taxon>Eukaryota</taxon>
        <taxon>Metazoa</taxon>
        <taxon>Chordata</taxon>
        <taxon>Craniata</taxon>
        <taxon>Vertebrata</taxon>
        <taxon>Euteleostomi</taxon>
        <taxon>Actinopterygii</taxon>
        <taxon>Neopterygii</taxon>
        <taxon>Teleostei</taxon>
        <taxon>Neoteleostei</taxon>
        <taxon>Acanthomorphata</taxon>
        <taxon>Eupercaria</taxon>
        <taxon>Labriformes</taxon>
        <taxon>Labridae</taxon>
        <taxon>Xyrichtys</taxon>
    </lineage>
</organism>
<proteinExistence type="predicted"/>
<reference evidence="1" key="1">
    <citation type="submission" date="2023-08" db="EMBL/GenBank/DDBJ databases">
        <authorList>
            <person name="Alioto T."/>
            <person name="Alioto T."/>
            <person name="Gomez Garrido J."/>
        </authorList>
    </citation>
    <scope>NUCLEOTIDE SEQUENCE</scope>
</reference>
<protein>
    <submittedName>
        <fullName evidence="1">Uncharacterized protein</fullName>
    </submittedName>
</protein>
<evidence type="ECO:0000313" key="2">
    <source>
        <dbReference type="Proteomes" id="UP001178508"/>
    </source>
</evidence>
<name>A0AAV1GTC3_XYRNO</name>
<sequence>MTVAQHQHRPLLTIAEHDIEHVENFTNLGSNISNTGDLEKDEQTRIGQAAGVFKRLRNIWSSKSITTATKLRLYMSLVIPTATYACETWTKTASITNELDVLHRRCLRSILKSPLSDIVSDRRKIMTGHVLRLPTERDRQVWQ</sequence>
<dbReference type="PANTHER" id="PTHR47027:SF25">
    <property type="entry name" value="REVERSE TRANSCRIPTASE DOMAIN-CONTAINING PROTEIN"/>
    <property type="match status" value="1"/>
</dbReference>
<dbReference type="AlphaFoldDB" id="A0AAV1GTC3"/>
<dbReference type="Proteomes" id="UP001178508">
    <property type="component" value="Chromosome 17"/>
</dbReference>
<evidence type="ECO:0000313" key="1">
    <source>
        <dbReference type="EMBL" id="CAJ1077106.1"/>
    </source>
</evidence>